<accession>A0A4Y9R6C0</accession>
<evidence type="ECO:0000256" key="6">
    <source>
        <dbReference type="SAM" id="SignalP"/>
    </source>
</evidence>
<dbReference type="PANTHER" id="PTHR30480:SF13">
    <property type="entry name" value="BETA-HEXOSAMINIDASE"/>
    <property type="match status" value="1"/>
</dbReference>
<keyword evidence="9" id="KW-1185">Reference proteome</keyword>
<reference evidence="8 9" key="1">
    <citation type="journal article" date="2018" name="J. Microbiol.">
        <title>Leifsonia flava sp. nov., a novel actinobacterium isolated from the rhizosphere of Aquilegia viridiflora.</title>
        <authorList>
            <person name="Cai Y."/>
            <person name="Tao W.Z."/>
            <person name="Ma Y.J."/>
            <person name="Cheng J."/>
            <person name="Zhang M.Y."/>
            <person name="Zhang Y.X."/>
        </authorList>
    </citation>
    <scope>NUCLEOTIDE SEQUENCE [LARGE SCALE GENOMIC DNA]</scope>
    <source>
        <strain evidence="8 9">SYP-B2174</strain>
    </source>
</reference>
<comment type="catalytic activity">
    <reaction evidence="1">
        <text>Hydrolysis of terminal non-reducing N-acetyl-D-hexosamine residues in N-acetyl-beta-D-hexosaminides.</text>
        <dbReference type="EC" id="3.2.1.52"/>
    </reaction>
</comment>
<comment type="caution">
    <text evidence="8">The sequence shown here is derived from an EMBL/GenBank/DDBJ whole genome shotgun (WGS) entry which is preliminary data.</text>
</comment>
<evidence type="ECO:0000256" key="3">
    <source>
        <dbReference type="ARBA" id="ARBA00012663"/>
    </source>
</evidence>
<organism evidence="8 9">
    <name type="scientific">Orlajensenia leifsoniae</name>
    <dbReference type="NCBI Taxonomy" id="2561933"/>
    <lineage>
        <taxon>Bacteria</taxon>
        <taxon>Bacillati</taxon>
        <taxon>Actinomycetota</taxon>
        <taxon>Actinomycetes</taxon>
        <taxon>Micrococcales</taxon>
        <taxon>Microbacteriaceae</taxon>
        <taxon>Orlajensenia</taxon>
    </lineage>
</organism>
<evidence type="ECO:0000313" key="8">
    <source>
        <dbReference type="EMBL" id="TFV99076.1"/>
    </source>
</evidence>
<feature type="signal peptide" evidence="6">
    <location>
        <begin position="1"/>
        <end position="23"/>
    </location>
</feature>
<feature type="domain" description="Glycoside hydrolase family 3 N-terminal" evidence="7">
    <location>
        <begin position="62"/>
        <end position="383"/>
    </location>
</feature>
<comment type="similarity">
    <text evidence="2">Belongs to the glycosyl hydrolase 3 family.</text>
</comment>
<dbReference type="PANTHER" id="PTHR30480">
    <property type="entry name" value="BETA-HEXOSAMINIDASE-RELATED"/>
    <property type="match status" value="1"/>
</dbReference>
<evidence type="ECO:0000256" key="5">
    <source>
        <dbReference type="ARBA" id="ARBA00023295"/>
    </source>
</evidence>
<dbReference type="Pfam" id="PF00933">
    <property type="entry name" value="Glyco_hydro_3"/>
    <property type="match status" value="1"/>
</dbReference>
<dbReference type="GO" id="GO:0009254">
    <property type="term" value="P:peptidoglycan turnover"/>
    <property type="evidence" value="ECO:0007669"/>
    <property type="project" value="TreeGrafter"/>
</dbReference>
<feature type="chain" id="PRO_5039698244" description="beta-N-acetylhexosaminidase" evidence="6">
    <location>
        <begin position="24"/>
        <end position="391"/>
    </location>
</feature>
<dbReference type="EC" id="3.2.1.52" evidence="3"/>
<keyword evidence="6" id="KW-0732">Signal</keyword>
<evidence type="ECO:0000256" key="1">
    <source>
        <dbReference type="ARBA" id="ARBA00001231"/>
    </source>
</evidence>
<dbReference type="GO" id="GO:0004563">
    <property type="term" value="F:beta-N-acetylhexosaminidase activity"/>
    <property type="evidence" value="ECO:0007669"/>
    <property type="project" value="UniProtKB-EC"/>
</dbReference>
<dbReference type="InterPro" id="IPR036962">
    <property type="entry name" value="Glyco_hydro_3_N_sf"/>
</dbReference>
<dbReference type="InterPro" id="IPR001764">
    <property type="entry name" value="Glyco_hydro_3_N"/>
</dbReference>
<dbReference type="GO" id="GO:0005975">
    <property type="term" value="P:carbohydrate metabolic process"/>
    <property type="evidence" value="ECO:0007669"/>
    <property type="project" value="InterPro"/>
</dbReference>
<evidence type="ECO:0000259" key="7">
    <source>
        <dbReference type="Pfam" id="PF00933"/>
    </source>
</evidence>
<protein>
    <recommendedName>
        <fullName evidence="3">beta-N-acetylhexosaminidase</fullName>
        <ecNumber evidence="3">3.2.1.52</ecNumber>
    </recommendedName>
</protein>
<keyword evidence="5" id="KW-0326">Glycosidase</keyword>
<dbReference type="InterPro" id="IPR017853">
    <property type="entry name" value="GH"/>
</dbReference>
<dbReference type="InterPro" id="IPR050226">
    <property type="entry name" value="NagZ_Beta-hexosaminidase"/>
</dbReference>
<evidence type="ECO:0000256" key="2">
    <source>
        <dbReference type="ARBA" id="ARBA00005336"/>
    </source>
</evidence>
<sequence length="391" mass="39450">MVGTLVRTTALALAVAVCLVGCAPSGTPAPTPSGSIAAEVPRRVAPDPVTIEARKRLAAMSLEQRIASMLMLHFPGTDAAAIAAQTVQYAPGAIILMGDNTAGGTAGVRAITAAADAATDLPLLVAVDQEGGEVSRIAEDPSPGADALRGQPASVTEQAFAARADVLADAGISVNFGIVADETDDPNSFLAGRVLGTDPASAAEHVAAAIAGEQGRVLSTLKHFPGHGAAPGDSHSSIPTTAESLADWRTTDAVPFRAGIDAGAELVMFGHLEYSAVDPGPASLSPVWHRILRDELGFDGIAISDDMGMLDHSGVPALADRSENAIAAITAGSTMVLYVPSPDASGAAGAFDPDALVADVAAAVRAGRIPAETIDRAAMKLLRARIGLEGV</sequence>
<dbReference type="SUPFAM" id="SSF51445">
    <property type="entry name" value="(Trans)glycosidases"/>
    <property type="match status" value="1"/>
</dbReference>
<dbReference type="RefSeq" id="WP_135119560.1">
    <property type="nucleotide sequence ID" value="NZ_SPQZ01000002.1"/>
</dbReference>
<proteinExistence type="inferred from homology"/>
<evidence type="ECO:0000256" key="4">
    <source>
        <dbReference type="ARBA" id="ARBA00022801"/>
    </source>
</evidence>
<gene>
    <name evidence="8" type="ORF">E4M00_06160</name>
</gene>
<evidence type="ECO:0000313" key="9">
    <source>
        <dbReference type="Proteomes" id="UP000298127"/>
    </source>
</evidence>
<dbReference type="EMBL" id="SPQZ01000002">
    <property type="protein sequence ID" value="TFV99076.1"/>
    <property type="molecule type" value="Genomic_DNA"/>
</dbReference>
<dbReference type="Gene3D" id="3.20.20.300">
    <property type="entry name" value="Glycoside hydrolase, family 3, N-terminal domain"/>
    <property type="match status" value="1"/>
</dbReference>
<dbReference type="AlphaFoldDB" id="A0A4Y9R6C0"/>
<keyword evidence="4 8" id="KW-0378">Hydrolase</keyword>
<dbReference type="Proteomes" id="UP000298127">
    <property type="component" value="Unassembled WGS sequence"/>
</dbReference>
<name>A0A4Y9R6C0_9MICO</name>